<evidence type="ECO:0000313" key="14">
    <source>
        <dbReference type="EMBL" id="CAI9715807.1"/>
    </source>
</evidence>
<feature type="repeat" description="ANK" evidence="10">
    <location>
        <begin position="80"/>
        <end position="112"/>
    </location>
</feature>
<dbReference type="PROSITE" id="PS50088">
    <property type="entry name" value="ANK_REPEAT"/>
    <property type="match status" value="2"/>
</dbReference>
<keyword evidence="9" id="KW-0407">Ion channel</keyword>
<dbReference type="InterPro" id="IPR013555">
    <property type="entry name" value="TRP_dom"/>
</dbReference>
<evidence type="ECO:0000256" key="2">
    <source>
        <dbReference type="ARBA" id="ARBA00022448"/>
    </source>
</evidence>
<protein>
    <submittedName>
        <fullName evidence="14">Short transient receptor potential channel 3-like isoform X2</fullName>
    </submittedName>
</protein>
<evidence type="ECO:0000256" key="11">
    <source>
        <dbReference type="SAM" id="MobiDB-lite"/>
    </source>
</evidence>
<keyword evidence="5 12" id="KW-1133">Transmembrane helix</keyword>
<dbReference type="InterPro" id="IPR002153">
    <property type="entry name" value="TRPC_channel"/>
</dbReference>
<feature type="compositionally biased region" description="Polar residues" evidence="11">
    <location>
        <begin position="948"/>
        <end position="964"/>
    </location>
</feature>
<feature type="transmembrane region" description="Helical" evidence="12">
    <location>
        <begin position="595"/>
        <end position="617"/>
    </location>
</feature>
<feature type="transmembrane region" description="Helical" evidence="12">
    <location>
        <begin position="381"/>
        <end position="404"/>
    </location>
</feature>
<evidence type="ECO:0000256" key="3">
    <source>
        <dbReference type="ARBA" id="ARBA00022692"/>
    </source>
</evidence>
<evidence type="ECO:0000256" key="1">
    <source>
        <dbReference type="ARBA" id="ARBA00004141"/>
    </source>
</evidence>
<reference evidence="14" key="1">
    <citation type="submission" date="2023-08" db="EMBL/GenBank/DDBJ databases">
        <authorList>
            <person name="Alioto T."/>
            <person name="Alioto T."/>
            <person name="Gomez Garrido J."/>
        </authorList>
    </citation>
    <scope>NUCLEOTIDE SEQUENCE</scope>
</reference>
<feature type="transmembrane region" description="Helical" evidence="12">
    <location>
        <begin position="481"/>
        <end position="502"/>
    </location>
</feature>
<dbReference type="GO" id="GO:0005886">
    <property type="term" value="C:plasma membrane"/>
    <property type="evidence" value="ECO:0007669"/>
    <property type="project" value="TreeGrafter"/>
</dbReference>
<accession>A0AA36EWN4</accession>
<gene>
    <name evidence="14" type="ORF">OCTVUL_1B001098</name>
</gene>
<evidence type="ECO:0000256" key="12">
    <source>
        <dbReference type="SAM" id="Phobius"/>
    </source>
</evidence>
<dbReference type="AlphaFoldDB" id="A0AA36EWN4"/>
<keyword evidence="4" id="KW-0677">Repeat</keyword>
<evidence type="ECO:0000256" key="9">
    <source>
        <dbReference type="ARBA" id="ARBA00023303"/>
    </source>
</evidence>
<keyword evidence="15" id="KW-1185">Reference proteome</keyword>
<dbReference type="InterPro" id="IPR036770">
    <property type="entry name" value="Ankyrin_rpt-contain_sf"/>
</dbReference>
<evidence type="ECO:0000259" key="13">
    <source>
        <dbReference type="SMART" id="SM01420"/>
    </source>
</evidence>
<keyword evidence="3 12" id="KW-0812">Transmembrane</keyword>
<keyword evidence="8 12" id="KW-0472">Membrane</keyword>
<dbReference type="PRINTS" id="PR01097">
    <property type="entry name" value="TRNSRECEPTRP"/>
</dbReference>
<feature type="domain" description="Transient receptor ion channel" evidence="13">
    <location>
        <begin position="197"/>
        <end position="259"/>
    </location>
</feature>
<feature type="transmembrane region" description="Helical" evidence="12">
    <location>
        <begin position="674"/>
        <end position="695"/>
    </location>
</feature>
<dbReference type="PANTHER" id="PTHR10117">
    <property type="entry name" value="TRANSIENT RECEPTOR POTENTIAL CHANNEL"/>
    <property type="match status" value="1"/>
</dbReference>
<feature type="region of interest" description="Disordered" evidence="11">
    <location>
        <begin position="1"/>
        <end position="34"/>
    </location>
</feature>
<evidence type="ECO:0000256" key="4">
    <source>
        <dbReference type="ARBA" id="ARBA00022737"/>
    </source>
</evidence>
<dbReference type="NCBIfam" id="TIGR00870">
    <property type="entry name" value="trp"/>
    <property type="match status" value="1"/>
</dbReference>
<dbReference type="InterPro" id="IPR002110">
    <property type="entry name" value="Ankyrin_rpt"/>
</dbReference>
<evidence type="ECO:0000256" key="8">
    <source>
        <dbReference type="ARBA" id="ARBA00023136"/>
    </source>
</evidence>
<dbReference type="Gene3D" id="1.25.40.20">
    <property type="entry name" value="Ankyrin repeat-containing domain"/>
    <property type="match status" value="1"/>
</dbReference>
<dbReference type="GO" id="GO:0015279">
    <property type="term" value="F:store-operated calcium channel activity"/>
    <property type="evidence" value="ECO:0007669"/>
    <property type="project" value="TreeGrafter"/>
</dbReference>
<dbReference type="Pfam" id="PF08344">
    <property type="entry name" value="TRP_2"/>
    <property type="match status" value="1"/>
</dbReference>
<feature type="repeat" description="ANK" evidence="10">
    <location>
        <begin position="162"/>
        <end position="194"/>
    </location>
</feature>
<organism evidence="14 15">
    <name type="scientific">Octopus vulgaris</name>
    <name type="common">Common octopus</name>
    <dbReference type="NCBI Taxonomy" id="6645"/>
    <lineage>
        <taxon>Eukaryota</taxon>
        <taxon>Metazoa</taxon>
        <taxon>Spiralia</taxon>
        <taxon>Lophotrochozoa</taxon>
        <taxon>Mollusca</taxon>
        <taxon>Cephalopoda</taxon>
        <taxon>Coleoidea</taxon>
        <taxon>Octopodiformes</taxon>
        <taxon>Octopoda</taxon>
        <taxon>Incirrata</taxon>
        <taxon>Octopodidae</taxon>
        <taxon>Octopus</taxon>
    </lineage>
</organism>
<name>A0AA36EWN4_OCTVU</name>
<dbReference type="PROSITE" id="PS50297">
    <property type="entry name" value="ANK_REP_REGION"/>
    <property type="match status" value="1"/>
</dbReference>
<dbReference type="Proteomes" id="UP001162480">
    <property type="component" value="Chromosome 1"/>
</dbReference>
<evidence type="ECO:0000256" key="5">
    <source>
        <dbReference type="ARBA" id="ARBA00022989"/>
    </source>
</evidence>
<dbReference type="InterPro" id="IPR005821">
    <property type="entry name" value="Ion_trans_dom"/>
</dbReference>
<feature type="region of interest" description="Disordered" evidence="11">
    <location>
        <begin position="948"/>
        <end position="1011"/>
    </location>
</feature>
<dbReference type="Pfam" id="PF00520">
    <property type="entry name" value="Ion_trans"/>
    <property type="match status" value="1"/>
</dbReference>
<keyword evidence="7" id="KW-0406">Ion transport</keyword>
<evidence type="ECO:0000256" key="10">
    <source>
        <dbReference type="PROSITE-ProRule" id="PRU00023"/>
    </source>
</evidence>
<dbReference type="Pfam" id="PF12796">
    <property type="entry name" value="Ank_2"/>
    <property type="match status" value="1"/>
</dbReference>
<dbReference type="GO" id="GO:0007338">
    <property type="term" value="P:single fertilization"/>
    <property type="evidence" value="ECO:0007669"/>
    <property type="project" value="TreeGrafter"/>
</dbReference>
<dbReference type="SUPFAM" id="SSF48403">
    <property type="entry name" value="Ankyrin repeat"/>
    <property type="match status" value="1"/>
</dbReference>
<feature type="compositionally biased region" description="Basic and acidic residues" evidence="11">
    <location>
        <begin position="965"/>
        <end position="1011"/>
    </location>
</feature>
<dbReference type="EMBL" id="OX597814">
    <property type="protein sequence ID" value="CAI9715807.1"/>
    <property type="molecule type" value="Genomic_DNA"/>
</dbReference>
<dbReference type="SMART" id="SM00248">
    <property type="entry name" value="ANK"/>
    <property type="match status" value="3"/>
</dbReference>
<keyword evidence="6 10" id="KW-0040">ANK repeat</keyword>
<dbReference type="SMART" id="SM01420">
    <property type="entry name" value="TRP_2"/>
    <property type="match status" value="1"/>
</dbReference>
<dbReference type="PANTHER" id="PTHR10117:SF79">
    <property type="entry name" value="SHORT TRANSIENT RECEPTOR POTENTIAL CHANNEL 3-LIKE"/>
    <property type="match status" value="1"/>
</dbReference>
<dbReference type="GO" id="GO:0034703">
    <property type="term" value="C:cation channel complex"/>
    <property type="evidence" value="ECO:0007669"/>
    <property type="project" value="TreeGrafter"/>
</dbReference>
<feature type="transmembrane region" description="Helical" evidence="12">
    <location>
        <begin position="345"/>
        <end position="369"/>
    </location>
</feature>
<dbReference type="Pfam" id="PF00023">
    <property type="entry name" value="Ank"/>
    <property type="match status" value="1"/>
</dbReference>
<dbReference type="GO" id="GO:0070679">
    <property type="term" value="F:inositol 1,4,5 trisphosphate binding"/>
    <property type="evidence" value="ECO:0007669"/>
    <property type="project" value="TreeGrafter"/>
</dbReference>
<evidence type="ECO:0000313" key="15">
    <source>
        <dbReference type="Proteomes" id="UP001162480"/>
    </source>
</evidence>
<evidence type="ECO:0000256" key="7">
    <source>
        <dbReference type="ARBA" id="ARBA00023065"/>
    </source>
</evidence>
<evidence type="ECO:0000256" key="6">
    <source>
        <dbReference type="ARBA" id="ARBA00023043"/>
    </source>
</evidence>
<comment type="subcellular location">
    <subcellularLocation>
        <location evidence="1">Membrane</location>
        <topology evidence="1">Multi-pass membrane protein</topology>
    </subcellularLocation>
</comment>
<dbReference type="GO" id="GO:0051480">
    <property type="term" value="P:regulation of cytosolic calcium ion concentration"/>
    <property type="evidence" value="ECO:0007669"/>
    <property type="project" value="TreeGrafter"/>
</dbReference>
<keyword evidence="2" id="KW-0813">Transport</keyword>
<proteinExistence type="predicted"/>
<sequence length="1011" mass="117499">MAHLGRQRVDNFDNIMPSKSTREKRSTGRLNFGEKSNGVGRSLTELEEEFIYAAEFGDIPTVQRILQDNTNFNIDYNDILGRTPLRLAVGNEHLEVVELLLDRCNSTTIHEALLQAISAGHENIAETILKHPKYKDIKRENKRFGETDYFYNQTSEDSPFSSDITPLILAAERNQFEIVQLLLLRGDTIQKPHHYYCACQECNNKLQFDQLRLAKTRLNAYRGLASGAYISLSSKDPVLTAFELAQELRDVARVEKYFKNDYLSLADQLSQYVVKLLDKVRGHDELEILLNKSGQSSEDETYELLSRLKMAIQFNEKKFVAHPSCQQKLVSIWYSNFRTLERSNWITRIMIMTLVTTTYPILAIVYWFAPKSKLQKILRCPCIKFIGHTMMFVVFLIMIIISTFTELPDAKKSLLYKIPKANSSYQYFRNITSSPYPKDFVIRTYEPEIIHILISIWIVGMLWQEMKQVYAAGIHNYFDSLYNYLDFAVLTLYITSFTLRYLSIIKVRISLEYFASNDSWTLLFNKDKTAESYWYWLLADRCYWIALDPHNIAESLFAIANVISFTRVSYVLPANEHFGPMQISLGKMIGDIIKFAVIISVVIFAFMVGLYNLYWYYSIRKIVEIRDHNVKPQAQKFFGNLDNTFRTVFWSLFGKGEASVVELDGFSHYFTRNVGYWIFGAYNISTVIVLLNMLIAMMTRSFECIQTEADTEWKFARSKLYMEYIQEDCTLPVPFNIIPSFKSIFYILRFFYRLFVKKEESGMVRHPGRIKDVELYAMPSGRRQGITQLDASAWETDSPHLKGIKHFQERMSTTNGFVRNDSDPSICSQKLTYQRVMKRIVKRYIFDMQRENDTNEGDFDELKQDISSFRYEMLNHISTHQNDKKVNQEQISQLRSRVDELVRQNDIILSLLQRESGKKRMTDLDACFDSSDNSTLDIYGGNINESTSAHESVQDLSDMSTSQHLSDESRSEKQDSFDKVDPNGKEETHIHVDVELDKDDTPNDGKDDISL</sequence>